<protein>
    <submittedName>
        <fullName evidence="3">Uncharacterized protein</fullName>
    </submittedName>
</protein>
<reference evidence="4" key="1">
    <citation type="submission" date="2017-10" db="EMBL/GenBank/DDBJ databases">
        <title>Rapid genome shrinkage in a self-fertile nematode reveals novel sperm competition proteins.</title>
        <authorList>
            <person name="Yin D."/>
            <person name="Schwarz E.M."/>
            <person name="Thomas C.G."/>
            <person name="Felde R.L."/>
            <person name="Korf I.F."/>
            <person name="Cutter A.D."/>
            <person name="Schartner C.M."/>
            <person name="Ralston E.J."/>
            <person name="Meyer B.J."/>
            <person name="Haag E.S."/>
        </authorList>
    </citation>
    <scope>NUCLEOTIDE SEQUENCE [LARGE SCALE GENOMIC DNA]</scope>
    <source>
        <strain evidence="4">JU1422</strain>
    </source>
</reference>
<dbReference type="Proteomes" id="UP000230233">
    <property type="component" value="Chromosome IV"/>
</dbReference>
<comment type="caution">
    <text evidence="3">The sequence shown here is derived from an EMBL/GenBank/DDBJ whole genome shotgun (WGS) entry which is preliminary data.</text>
</comment>
<dbReference type="EMBL" id="PDUG01000004">
    <property type="protein sequence ID" value="PIC36166.1"/>
    <property type="molecule type" value="Genomic_DNA"/>
</dbReference>
<feature type="coiled-coil region" evidence="1">
    <location>
        <begin position="150"/>
        <end position="212"/>
    </location>
</feature>
<evidence type="ECO:0000313" key="4">
    <source>
        <dbReference type="Proteomes" id="UP000230233"/>
    </source>
</evidence>
<feature type="compositionally biased region" description="Basic and acidic residues" evidence="2">
    <location>
        <begin position="29"/>
        <end position="38"/>
    </location>
</feature>
<feature type="region of interest" description="Disordered" evidence="2">
    <location>
        <begin position="1"/>
        <end position="55"/>
    </location>
</feature>
<evidence type="ECO:0000313" key="3">
    <source>
        <dbReference type="EMBL" id="PIC36166.1"/>
    </source>
</evidence>
<sequence length="335" mass="39922">MTPDKEQKMNNLTNYSEINEEDVQMSKKRLLEQRETARKQKGQQKKSFQPTETPAFDSKFYEDLLKEHDEYEEGLQKMFRAKIHSLETQLKMSRDAAKKTRIQNRKLQKLNDELQKQHVEDVQEIMKLKDSQESILETLDIAHDQVIFTENELEDVIEENEKEILELEYRIQKWKSSKSSDSKMLKKLRNENKRLEIELEESMNENQDLIKLIMNGKSGIEDIKDQKIKSLQESENRNIVAIRNLFEQLETTERSKVMTQWEVYELRNLVIPELKRRIKNMESVIVEYTPQKLGFKVSQETQTTEDVVQISIESELETDLEAQEWLKKTVKFEMN</sequence>
<keyword evidence="4" id="KW-1185">Reference proteome</keyword>
<dbReference type="OrthoDB" id="10330296at2759"/>
<evidence type="ECO:0000256" key="1">
    <source>
        <dbReference type="SAM" id="Coils"/>
    </source>
</evidence>
<name>A0A2G5UA76_9PELO</name>
<proteinExistence type="predicted"/>
<organism evidence="3 4">
    <name type="scientific">Caenorhabditis nigoni</name>
    <dbReference type="NCBI Taxonomy" id="1611254"/>
    <lineage>
        <taxon>Eukaryota</taxon>
        <taxon>Metazoa</taxon>
        <taxon>Ecdysozoa</taxon>
        <taxon>Nematoda</taxon>
        <taxon>Chromadorea</taxon>
        <taxon>Rhabditida</taxon>
        <taxon>Rhabditina</taxon>
        <taxon>Rhabditomorpha</taxon>
        <taxon>Rhabditoidea</taxon>
        <taxon>Rhabditidae</taxon>
        <taxon>Peloderinae</taxon>
        <taxon>Caenorhabditis</taxon>
    </lineage>
</organism>
<gene>
    <name evidence="3" type="primary">Cnig_chr_IV.g15260</name>
    <name evidence="3" type="ORF">B9Z55_015260</name>
</gene>
<evidence type="ECO:0000256" key="2">
    <source>
        <dbReference type="SAM" id="MobiDB-lite"/>
    </source>
</evidence>
<accession>A0A2G5UA76</accession>
<keyword evidence="1" id="KW-0175">Coiled coil</keyword>
<dbReference type="AlphaFoldDB" id="A0A2G5UA76"/>
<feature type="coiled-coil region" evidence="1">
    <location>
        <begin position="61"/>
        <end position="124"/>
    </location>
</feature>